<reference evidence="3 4" key="1">
    <citation type="submission" date="2019-12" db="EMBL/GenBank/DDBJ databases">
        <title>Comparative genomics gives insights into the taxonomy of the Azoarcus-Aromatoleum group and reveals separate origins of nif in the plant-associated Azoarcus and non-plant-associated Aromatoleum sub-groups.</title>
        <authorList>
            <person name="Lafos M."/>
            <person name="Maluk M."/>
            <person name="Batista M."/>
            <person name="Junghare M."/>
            <person name="Carmona M."/>
            <person name="Faoro H."/>
            <person name="Cruz L.M."/>
            <person name="Battistoni F."/>
            <person name="De Souza E."/>
            <person name="Pedrosa F."/>
            <person name="Chen W.-M."/>
            <person name="Poole P.S."/>
            <person name="Dixon R.A."/>
            <person name="James E.K."/>
        </authorList>
    </citation>
    <scope>NUCLEOTIDE SEQUENCE [LARGE SCALE GENOMIC DNA]</scope>
    <source>
        <strain evidence="3 4">22Lin</strain>
    </source>
</reference>
<proteinExistence type="predicted"/>
<evidence type="ECO:0000256" key="1">
    <source>
        <dbReference type="SAM" id="MobiDB-lite"/>
    </source>
</evidence>
<dbReference type="InterPro" id="IPR016187">
    <property type="entry name" value="CTDL_fold"/>
</dbReference>
<dbReference type="EMBL" id="WTVQ01000048">
    <property type="protein sequence ID" value="NMG77045.1"/>
    <property type="molecule type" value="Genomic_DNA"/>
</dbReference>
<organism evidence="3 4">
    <name type="scientific">Aromatoleum diolicum</name>
    <dbReference type="NCBI Taxonomy" id="75796"/>
    <lineage>
        <taxon>Bacteria</taxon>
        <taxon>Pseudomonadati</taxon>
        <taxon>Pseudomonadota</taxon>
        <taxon>Betaproteobacteria</taxon>
        <taxon>Rhodocyclales</taxon>
        <taxon>Rhodocyclaceae</taxon>
        <taxon>Aromatoleum</taxon>
    </lineage>
</organism>
<feature type="compositionally biased region" description="Basic residues" evidence="1">
    <location>
        <begin position="1"/>
        <end position="27"/>
    </location>
</feature>
<accession>A0ABX1QHK3</accession>
<evidence type="ECO:0000313" key="4">
    <source>
        <dbReference type="Proteomes" id="UP000648984"/>
    </source>
</evidence>
<dbReference type="Proteomes" id="UP000648984">
    <property type="component" value="Unassembled WGS sequence"/>
</dbReference>
<evidence type="ECO:0000259" key="2">
    <source>
        <dbReference type="Pfam" id="PF03781"/>
    </source>
</evidence>
<evidence type="ECO:0000313" key="3">
    <source>
        <dbReference type="EMBL" id="NMG77045.1"/>
    </source>
</evidence>
<dbReference type="InterPro" id="IPR042095">
    <property type="entry name" value="SUMF_sf"/>
</dbReference>
<feature type="compositionally biased region" description="Basic residues" evidence="1">
    <location>
        <begin position="63"/>
        <end position="79"/>
    </location>
</feature>
<name>A0ABX1QHK3_9RHOO</name>
<gene>
    <name evidence="3" type="ORF">GPA25_20025</name>
</gene>
<dbReference type="InterPro" id="IPR005532">
    <property type="entry name" value="SUMF_dom"/>
</dbReference>
<dbReference type="SUPFAM" id="SSF56436">
    <property type="entry name" value="C-type lectin-like"/>
    <property type="match status" value="1"/>
</dbReference>
<protein>
    <submittedName>
        <fullName evidence="3">SUMF1/EgtB/PvdO family nonheme iron enzyme</fullName>
    </submittedName>
</protein>
<keyword evidence="4" id="KW-1185">Reference proteome</keyword>
<feature type="region of interest" description="Disordered" evidence="1">
    <location>
        <begin position="1"/>
        <end position="86"/>
    </location>
</feature>
<dbReference type="PANTHER" id="PTHR23150">
    <property type="entry name" value="SULFATASE MODIFYING FACTOR 1, 2"/>
    <property type="match status" value="1"/>
</dbReference>
<sequence>MGHRTVARQQQRRLCRRQRLGAARRARGVADGGSRNRRGDRHHRGDPRGARAHQLGRGDRGSAHRPAHRRHPPHAHPRRPTGTIRRHTDLCSARLLDGLPHRCRPHQAVAHRRRRTRSDVAGVVLRAHHFPPTTCSPPHHMKPIKSISAALLLVGGLIATTVQAANGSTPQTWQDPQIGIEFIRVDKACYHMGNDAKVPPEADGGWVRLNYTQSLSADEGPLHEACLDAYWLGRHEVTRKQWKRLMGSLPEGNSTTADSLPVTRVTWEQANAFAERLTALYKKRYRFRLPTEAEWEFACRGARTNALDKDTAANADELARIAVAAVEAPVPPEPVASRGANGAG</sequence>
<dbReference type="PANTHER" id="PTHR23150:SF19">
    <property type="entry name" value="FORMYLGLYCINE-GENERATING ENZYME"/>
    <property type="match status" value="1"/>
</dbReference>
<dbReference type="Gene3D" id="3.90.1580.10">
    <property type="entry name" value="paralog of FGE (formylglycine-generating enzyme)"/>
    <property type="match status" value="1"/>
</dbReference>
<comment type="caution">
    <text evidence="3">The sequence shown here is derived from an EMBL/GenBank/DDBJ whole genome shotgun (WGS) entry which is preliminary data.</text>
</comment>
<dbReference type="Pfam" id="PF03781">
    <property type="entry name" value="FGE-sulfatase"/>
    <property type="match status" value="1"/>
</dbReference>
<feature type="compositionally biased region" description="Basic residues" evidence="1">
    <location>
        <begin position="35"/>
        <end position="45"/>
    </location>
</feature>
<feature type="domain" description="Sulfatase-modifying factor enzyme-like" evidence="2">
    <location>
        <begin position="214"/>
        <end position="306"/>
    </location>
</feature>
<dbReference type="InterPro" id="IPR051043">
    <property type="entry name" value="Sulfatase_Mod_Factor_Kinase"/>
</dbReference>
<feature type="non-terminal residue" evidence="3">
    <location>
        <position position="344"/>
    </location>
</feature>